<dbReference type="AlphaFoldDB" id="A0A914VC53"/>
<protein>
    <submittedName>
        <fullName evidence="2">Uncharacterized protein</fullName>
    </submittedName>
</protein>
<evidence type="ECO:0000313" key="2">
    <source>
        <dbReference type="WBParaSite" id="PSAMB.scaffold1699size28609.g14569.t1"/>
    </source>
</evidence>
<organism evidence="1 2">
    <name type="scientific">Plectus sambesii</name>
    <dbReference type="NCBI Taxonomy" id="2011161"/>
    <lineage>
        <taxon>Eukaryota</taxon>
        <taxon>Metazoa</taxon>
        <taxon>Ecdysozoa</taxon>
        <taxon>Nematoda</taxon>
        <taxon>Chromadorea</taxon>
        <taxon>Plectida</taxon>
        <taxon>Plectina</taxon>
        <taxon>Plectoidea</taxon>
        <taxon>Plectidae</taxon>
        <taxon>Plectus</taxon>
    </lineage>
</organism>
<accession>A0A914VC53</accession>
<sequence length="292" mass="32870">MTAPLFAKLYRYSVGSCLVMRYNVWLFLAVCVPASLALECYTCASMELKSRWHETHFPKIISDDLFSHNQCDDVSYLSSWSAARKSCNTACVTLHIQGVEVLDNWTLDKELGGNYTVRGCLDDLIGYDPGIGTTDQCFGGTIPTIERYGQTHNPLVQVKFCHQSYCNNDTNFAPNGQCNDKFHNGTLISCLLCDVTTMKCEHGFSCYGMYCVKTSINYPDGRYHMTQSCVPYSLYGNVSSRCEDIEYNNGTKYTNCYCRDAGICNGTCRNFSKSISLVIMLVLLIFLTQKYC</sequence>
<keyword evidence="1" id="KW-1185">Reference proteome</keyword>
<evidence type="ECO:0000313" key="1">
    <source>
        <dbReference type="Proteomes" id="UP000887566"/>
    </source>
</evidence>
<reference evidence="2" key="1">
    <citation type="submission" date="2022-11" db="UniProtKB">
        <authorList>
            <consortium name="WormBaseParasite"/>
        </authorList>
    </citation>
    <scope>IDENTIFICATION</scope>
</reference>
<dbReference type="Proteomes" id="UP000887566">
    <property type="component" value="Unplaced"/>
</dbReference>
<name>A0A914VC53_9BILA</name>
<proteinExistence type="predicted"/>
<dbReference type="WBParaSite" id="PSAMB.scaffold1699size28609.g14569.t1">
    <property type="protein sequence ID" value="PSAMB.scaffold1699size28609.g14569.t1"/>
    <property type="gene ID" value="PSAMB.scaffold1699size28609.g14569"/>
</dbReference>